<feature type="region of interest" description="Disordered" evidence="1">
    <location>
        <begin position="17"/>
        <end position="40"/>
    </location>
</feature>
<evidence type="ECO:0000313" key="2">
    <source>
        <dbReference type="EMBL" id="KAH6891174.1"/>
    </source>
</evidence>
<evidence type="ECO:0000313" key="3">
    <source>
        <dbReference type="Proteomes" id="UP000777438"/>
    </source>
</evidence>
<dbReference type="Proteomes" id="UP000777438">
    <property type="component" value="Unassembled WGS sequence"/>
</dbReference>
<dbReference type="AlphaFoldDB" id="A0A9P9AQE1"/>
<evidence type="ECO:0000256" key="1">
    <source>
        <dbReference type="SAM" id="MobiDB-lite"/>
    </source>
</evidence>
<accession>A0A9P9AQE1</accession>
<comment type="caution">
    <text evidence="2">The sequence shown here is derived from an EMBL/GenBank/DDBJ whole genome shotgun (WGS) entry which is preliminary data.</text>
</comment>
<reference evidence="2 3" key="1">
    <citation type="journal article" date="2021" name="Nat. Commun.">
        <title>Genetic determinants of endophytism in the Arabidopsis root mycobiome.</title>
        <authorList>
            <person name="Mesny F."/>
            <person name="Miyauchi S."/>
            <person name="Thiergart T."/>
            <person name="Pickel B."/>
            <person name="Atanasova L."/>
            <person name="Karlsson M."/>
            <person name="Huettel B."/>
            <person name="Barry K.W."/>
            <person name="Haridas S."/>
            <person name="Chen C."/>
            <person name="Bauer D."/>
            <person name="Andreopoulos W."/>
            <person name="Pangilinan J."/>
            <person name="LaButti K."/>
            <person name="Riley R."/>
            <person name="Lipzen A."/>
            <person name="Clum A."/>
            <person name="Drula E."/>
            <person name="Henrissat B."/>
            <person name="Kohler A."/>
            <person name="Grigoriev I.V."/>
            <person name="Martin F.M."/>
            <person name="Hacquard S."/>
        </authorList>
    </citation>
    <scope>NUCLEOTIDE SEQUENCE [LARGE SCALE GENOMIC DNA]</scope>
    <source>
        <strain evidence="2 3">MPI-CAGE-CH-0241</strain>
    </source>
</reference>
<name>A0A9P9AQE1_9HYPO</name>
<proteinExistence type="predicted"/>
<keyword evidence="3" id="KW-1185">Reference proteome</keyword>
<dbReference type="EMBL" id="JAGPYM010000008">
    <property type="protein sequence ID" value="KAH6891174.1"/>
    <property type="molecule type" value="Genomic_DNA"/>
</dbReference>
<organism evidence="2 3">
    <name type="scientific">Thelonectria olida</name>
    <dbReference type="NCBI Taxonomy" id="1576542"/>
    <lineage>
        <taxon>Eukaryota</taxon>
        <taxon>Fungi</taxon>
        <taxon>Dikarya</taxon>
        <taxon>Ascomycota</taxon>
        <taxon>Pezizomycotina</taxon>
        <taxon>Sordariomycetes</taxon>
        <taxon>Hypocreomycetidae</taxon>
        <taxon>Hypocreales</taxon>
        <taxon>Nectriaceae</taxon>
        <taxon>Thelonectria</taxon>
    </lineage>
</organism>
<protein>
    <submittedName>
        <fullName evidence="2">Uncharacterized protein</fullName>
    </submittedName>
</protein>
<feature type="compositionally biased region" description="Basic residues" evidence="1">
    <location>
        <begin position="21"/>
        <end position="32"/>
    </location>
</feature>
<sequence length="207" mass="23532">MLAVRTNTYHLLLSFRSNQTTRRRRQSASRPKRVQDTEQTGRAGSPCLLYATCLSCGVSRAEIYRSRSEDEPNDMRKYPCAHAGRHVQSPIALRGQRWASHLSRRDGHHRPTSSIQPFTELARTGGPLVGRRWRWTRPRTLVRVRILPTFWADSIFRLGVPPSDCSSIFGVGSVIDLVCFSGDSGSVCWTNLRLVRTCLYEVLQSMQ</sequence>
<gene>
    <name evidence="2" type="ORF">B0T10DRAFT_304838</name>
</gene>